<sequence>MFAESLSYLRRMPDRDFTPYEVTTDTVAAMRQRFADWEQKLTS</sequence>
<dbReference type="RefSeq" id="WP_257787337.1">
    <property type="nucleotide sequence ID" value="NZ_CP017839.1"/>
</dbReference>
<dbReference type="KEGG" id="nsr:NS506_03040"/>
<evidence type="ECO:0000313" key="2">
    <source>
        <dbReference type="Proteomes" id="UP000180166"/>
    </source>
</evidence>
<evidence type="ECO:0000313" key="1">
    <source>
        <dbReference type="EMBL" id="APA97096.1"/>
    </source>
</evidence>
<organism evidence="1 2">
    <name type="scientific">Nocardia seriolae</name>
    <dbReference type="NCBI Taxonomy" id="37332"/>
    <lineage>
        <taxon>Bacteria</taxon>
        <taxon>Bacillati</taxon>
        <taxon>Actinomycetota</taxon>
        <taxon>Actinomycetes</taxon>
        <taxon>Mycobacteriales</taxon>
        <taxon>Nocardiaceae</taxon>
        <taxon>Nocardia</taxon>
    </lineage>
</organism>
<dbReference type="AlphaFoldDB" id="A0ABC8ASA1"/>
<proteinExistence type="predicted"/>
<name>A0ABC8ASA1_9NOCA</name>
<dbReference type="EMBL" id="CP017839">
    <property type="protein sequence ID" value="APA97096.1"/>
    <property type="molecule type" value="Genomic_DNA"/>
</dbReference>
<protein>
    <submittedName>
        <fullName evidence="1">Uncharacterized protein</fullName>
    </submittedName>
</protein>
<accession>A0ABC8ASA1</accession>
<reference evidence="1 2" key="1">
    <citation type="submission" date="2016-10" db="EMBL/GenBank/DDBJ databases">
        <title>Genome sequence of Nocardia seriolae strain EM150506, isolated from Anguila japonica.</title>
        <authorList>
            <person name="Han H.-J."/>
        </authorList>
    </citation>
    <scope>NUCLEOTIDE SEQUENCE [LARGE SCALE GENOMIC DNA]</scope>
    <source>
        <strain evidence="1 2">EM150506</strain>
    </source>
</reference>
<dbReference type="Proteomes" id="UP000180166">
    <property type="component" value="Chromosome"/>
</dbReference>
<gene>
    <name evidence="1" type="ORF">NS506_03040</name>
</gene>